<protein>
    <submittedName>
        <fullName evidence="2">Spore coat protein SA</fullName>
        <ecNumber evidence="2">2.4.-.-</ecNumber>
    </submittedName>
</protein>
<dbReference type="InterPro" id="IPR028098">
    <property type="entry name" value="Glyco_trans_4-like_N"/>
</dbReference>
<feature type="domain" description="Glycosyltransferase subfamily 4-like N-terminal" evidence="1">
    <location>
        <begin position="13"/>
        <end position="165"/>
    </location>
</feature>
<dbReference type="Proteomes" id="UP000317648">
    <property type="component" value="Chromosome"/>
</dbReference>
<dbReference type="OrthoDB" id="259238at2"/>
<organism evidence="2 3">
    <name type="scientific">Lignipirellula cremea</name>
    <dbReference type="NCBI Taxonomy" id="2528010"/>
    <lineage>
        <taxon>Bacteria</taxon>
        <taxon>Pseudomonadati</taxon>
        <taxon>Planctomycetota</taxon>
        <taxon>Planctomycetia</taxon>
        <taxon>Pirellulales</taxon>
        <taxon>Pirellulaceae</taxon>
        <taxon>Lignipirellula</taxon>
    </lineage>
</organism>
<evidence type="ECO:0000313" key="3">
    <source>
        <dbReference type="Proteomes" id="UP000317648"/>
    </source>
</evidence>
<evidence type="ECO:0000313" key="2">
    <source>
        <dbReference type="EMBL" id="QDU93317.1"/>
    </source>
</evidence>
<dbReference type="GO" id="GO:0016757">
    <property type="term" value="F:glycosyltransferase activity"/>
    <property type="evidence" value="ECO:0007669"/>
    <property type="project" value="UniProtKB-KW"/>
</dbReference>
<dbReference type="PANTHER" id="PTHR12526">
    <property type="entry name" value="GLYCOSYLTRANSFERASE"/>
    <property type="match status" value="1"/>
</dbReference>
<keyword evidence="2" id="KW-0808">Transferase</keyword>
<gene>
    <name evidence="2" type="primary">cotSA_1</name>
    <name evidence="2" type="ORF">Pla8534_10970</name>
</gene>
<dbReference type="Pfam" id="PF13439">
    <property type="entry name" value="Glyco_transf_4"/>
    <property type="match status" value="1"/>
</dbReference>
<dbReference type="EC" id="2.4.-.-" evidence="2"/>
<keyword evidence="2" id="KW-0167">Capsid protein</keyword>
<sequence>MRVLMLFEYPSLNGGEYSFLAHAAVLQQRDCRFLAAGPPQGELAAALAQRQIPLHPCSWRHADQRRFSRTEMIEHLVDLVQQTEPDLVHANSLSMARWLGAAAPRLTIPCVGHVRDIVKLSKAAAADLQPLSRLLCVSAATRAMRLEQGADPERTQVLYNGVDTVRFAPCDPADEQHHESTHEQAAANGRDQAGRALRQELGVPADVCLAGGVGQIGMRKGWDTLLQAAALLAPDALPVQIVLVGERHSQKDEAIAYEQALHAAGARLARPALFLGRRDDMPSLLRAFDLLVHPARQEPLGRVLLEAAASGAAVVTTEVGGTPEIFPPGTALLVPQDDPPALAAAMASLLNDPPQRLHQAAAARQRILEQFTDTRAATNLEVHYRSLVAPCD</sequence>
<evidence type="ECO:0000259" key="1">
    <source>
        <dbReference type="Pfam" id="PF13439"/>
    </source>
</evidence>
<accession>A0A518DNA3</accession>
<dbReference type="CDD" id="cd03801">
    <property type="entry name" value="GT4_PimA-like"/>
    <property type="match status" value="1"/>
</dbReference>
<dbReference type="Gene3D" id="3.40.50.2000">
    <property type="entry name" value="Glycogen Phosphorylase B"/>
    <property type="match status" value="2"/>
</dbReference>
<keyword evidence="2" id="KW-0946">Virion</keyword>
<proteinExistence type="predicted"/>
<keyword evidence="3" id="KW-1185">Reference proteome</keyword>
<dbReference type="AlphaFoldDB" id="A0A518DNA3"/>
<keyword evidence="2" id="KW-0328">Glycosyltransferase</keyword>
<reference evidence="2 3" key="1">
    <citation type="submission" date="2019-02" db="EMBL/GenBank/DDBJ databases">
        <title>Deep-cultivation of Planctomycetes and their phenomic and genomic characterization uncovers novel biology.</title>
        <authorList>
            <person name="Wiegand S."/>
            <person name="Jogler M."/>
            <person name="Boedeker C."/>
            <person name="Pinto D."/>
            <person name="Vollmers J."/>
            <person name="Rivas-Marin E."/>
            <person name="Kohn T."/>
            <person name="Peeters S.H."/>
            <person name="Heuer A."/>
            <person name="Rast P."/>
            <person name="Oberbeckmann S."/>
            <person name="Bunk B."/>
            <person name="Jeske O."/>
            <person name="Meyerdierks A."/>
            <person name="Storesund J.E."/>
            <person name="Kallscheuer N."/>
            <person name="Luecker S."/>
            <person name="Lage O.M."/>
            <person name="Pohl T."/>
            <person name="Merkel B.J."/>
            <person name="Hornburger P."/>
            <person name="Mueller R.-W."/>
            <person name="Bruemmer F."/>
            <person name="Labrenz M."/>
            <person name="Spormann A.M."/>
            <person name="Op den Camp H."/>
            <person name="Overmann J."/>
            <person name="Amann R."/>
            <person name="Jetten M.S.M."/>
            <person name="Mascher T."/>
            <person name="Medema M.H."/>
            <person name="Devos D.P."/>
            <person name="Kaster A.-K."/>
            <person name="Ovreas L."/>
            <person name="Rohde M."/>
            <person name="Galperin M.Y."/>
            <person name="Jogler C."/>
        </authorList>
    </citation>
    <scope>NUCLEOTIDE SEQUENCE [LARGE SCALE GENOMIC DNA]</scope>
    <source>
        <strain evidence="2 3">Pla85_3_4</strain>
    </source>
</reference>
<dbReference type="Pfam" id="PF13692">
    <property type="entry name" value="Glyco_trans_1_4"/>
    <property type="match status" value="1"/>
</dbReference>
<dbReference type="SUPFAM" id="SSF53756">
    <property type="entry name" value="UDP-Glycosyltransferase/glycogen phosphorylase"/>
    <property type="match status" value="1"/>
</dbReference>
<name>A0A518DNA3_9BACT</name>
<dbReference type="RefSeq" id="WP_145050020.1">
    <property type="nucleotide sequence ID" value="NZ_CP036433.1"/>
</dbReference>
<dbReference type="KEGG" id="lcre:Pla8534_10970"/>
<dbReference type="EMBL" id="CP036433">
    <property type="protein sequence ID" value="QDU93317.1"/>
    <property type="molecule type" value="Genomic_DNA"/>
</dbReference>